<protein>
    <submittedName>
        <fullName evidence="2">SDR family oxidoreductase</fullName>
    </submittedName>
</protein>
<evidence type="ECO:0000259" key="1">
    <source>
        <dbReference type="Pfam" id="PF01370"/>
    </source>
</evidence>
<dbReference type="AlphaFoldDB" id="A0AAP2DGN5"/>
<dbReference type="RefSeq" id="WP_254160938.1">
    <property type="nucleotide sequence ID" value="NZ_JAHESF010000003.1"/>
</dbReference>
<dbReference type="CDD" id="cd05262">
    <property type="entry name" value="SDR_a7"/>
    <property type="match status" value="1"/>
</dbReference>
<dbReference type="EMBL" id="JAHESF010000003">
    <property type="protein sequence ID" value="MBT1696031.1"/>
    <property type="molecule type" value="Genomic_DNA"/>
</dbReference>
<evidence type="ECO:0000313" key="2">
    <source>
        <dbReference type="EMBL" id="MBT1696031.1"/>
    </source>
</evidence>
<dbReference type="PANTHER" id="PTHR48079">
    <property type="entry name" value="PROTEIN YEEZ"/>
    <property type="match status" value="1"/>
</dbReference>
<dbReference type="Proteomes" id="UP001319200">
    <property type="component" value="Unassembled WGS sequence"/>
</dbReference>
<dbReference type="InterPro" id="IPR051783">
    <property type="entry name" value="NAD(P)-dependent_oxidoreduct"/>
</dbReference>
<dbReference type="Gene3D" id="3.40.50.720">
    <property type="entry name" value="NAD(P)-binding Rossmann-like Domain"/>
    <property type="match status" value="1"/>
</dbReference>
<keyword evidence="3" id="KW-1185">Reference proteome</keyword>
<name>A0AAP2DGN5_9BACT</name>
<feature type="domain" description="NAD-dependent epimerase/dehydratase" evidence="1">
    <location>
        <begin position="3"/>
        <end position="79"/>
    </location>
</feature>
<dbReference type="GO" id="GO:0004029">
    <property type="term" value="F:aldehyde dehydrogenase (NAD+) activity"/>
    <property type="evidence" value="ECO:0007669"/>
    <property type="project" value="TreeGrafter"/>
</dbReference>
<dbReference type="PANTHER" id="PTHR48079:SF9">
    <property type="entry name" value="PUTATIVE-RELATED"/>
    <property type="match status" value="1"/>
</dbReference>
<dbReference type="InterPro" id="IPR036291">
    <property type="entry name" value="NAD(P)-bd_dom_sf"/>
</dbReference>
<reference evidence="2 3" key="1">
    <citation type="submission" date="2021-05" db="EMBL/GenBank/DDBJ databases">
        <title>A Polyphasic approach of four new species of the genus Ohtaekwangia: Ohtaekwangia histidinii sp. nov., Ohtaekwangia cretensis sp. nov., Ohtaekwangia indiensis sp. nov., Ohtaekwangia reichenbachii sp. nov. from diverse environment.</title>
        <authorList>
            <person name="Octaviana S."/>
        </authorList>
    </citation>
    <scope>NUCLEOTIDE SEQUENCE [LARGE SCALE GENOMIC DNA]</scope>
    <source>
        <strain evidence="2 3">PWU4</strain>
    </source>
</reference>
<sequence>MKIFVTGASGFIGSAVVRELIDAGHQVIGLARTAESAKQISNAGGEVLMGSLEDLNILKQGASMADGVIHTAFIHDFTQYAKANEVEKAVINSMGEAMMGTNKPIVVTAGILGLPVVNGIITEESRAQNSPRSSEATAMTWAAKGVNISVVRLPPSVHDKGDKGFVSFIIQQARKNGVSAYPADGHNRWPAVHRLDAAKIFRLVVEKGVKGALYNAIGDSGIEIKKIATLIGEKLNLPVASVTGEEAIKHFEWMTGFIGFDSPATGLKTQAQLDWKPVQIGLLEDLEKHYF</sequence>
<proteinExistence type="predicted"/>
<accession>A0AAP2DGN5</accession>
<dbReference type="Pfam" id="PF01370">
    <property type="entry name" value="Epimerase"/>
    <property type="match status" value="1"/>
</dbReference>
<dbReference type="GO" id="GO:0005737">
    <property type="term" value="C:cytoplasm"/>
    <property type="evidence" value="ECO:0007669"/>
    <property type="project" value="TreeGrafter"/>
</dbReference>
<gene>
    <name evidence="2" type="ORF">KK083_04025</name>
</gene>
<organism evidence="2 3">
    <name type="scientific">Chryseosolibacter histidini</name>
    <dbReference type="NCBI Taxonomy" id="2782349"/>
    <lineage>
        <taxon>Bacteria</taxon>
        <taxon>Pseudomonadati</taxon>
        <taxon>Bacteroidota</taxon>
        <taxon>Cytophagia</taxon>
        <taxon>Cytophagales</taxon>
        <taxon>Chryseotaleaceae</taxon>
        <taxon>Chryseosolibacter</taxon>
    </lineage>
</organism>
<dbReference type="InterPro" id="IPR001509">
    <property type="entry name" value="Epimerase_deHydtase"/>
</dbReference>
<comment type="caution">
    <text evidence="2">The sequence shown here is derived from an EMBL/GenBank/DDBJ whole genome shotgun (WGS) entry which is preliminary data.</text>
</comment>
<evidence type="ECO:0000313" key="3">
    <source>
        <dbReference type="Proteomes" id="UP001319200"/>
    </source>
</evidence>
<dbReference type="SUPFAM" id="SSF51735">
    <property type="entry name" value="NAD(P)-binding Rossmann-fold domains"/>
    <property type="match status" value="1"/>
</dbReference>